<dbReference type="Ensembl" id="ENSLOCT00000012558.1">
    <property type="protein sequence ID" value="ENSLOCP00000012536.1"/>
    <property type="gene ID" value="ENSLOCG00000010238.1"/>
</dbReference>
<proteinExistence type="predicted"/>
<evidence type="ECO:0000313" key="3">
    <source>
        <dbReference type="Proteomes" id="UP000018468"/>
    </source>
</evidence>
<reference evidence="3" key="1">
    <citation type="submission" date="2011-12" db="EMBL/GenBank/DDBJ databases">
        <title>The Draft Genome of Lepisosteus oculatus.</title>
        <authorList>
            <consortium name="The Broad Institute Genome Assembly &amp; Analysis Group"/>
            <consortium name="Computational R&amp;D Group"/>
            <consortium name="and Sequencing Platform"/>
            <person name="Di Palma F."/>
            <person name="Alfoldi J."/>
            <person name="Johnson J."/>
            <person name="Berlin A."/>
            <person name="Gnerre S."/>
            <person name="Jaffe D."/>
            <person name="MacCallum I."/>
            <person name="Young S."/>
            <person name="Walker B.J."/>
            <person name="Lander E.S."/>
            <person name="Lindblad-Toh K."/>
        </authorList>
    </citation>
    <scope>NUCLEOTIDE SEQUENCE [LARGE SCALE GENOMIC DNA]</scope>
</reference>
<dbReference type="eggNOG" id="KOG1075">
    <property type="taxonomic scope" value="Eukaryota"/>
</dbReference>
<sequence length="215" mass="24468">EVTTAINKMKSGKATGPDDIPAEVWKLLGTQGAAWLADLFNKITEEKAPPEMWQTSITVPIWKGKGDVNDCSNYRPIWLLCHTMKIFERVLYLAKPMRLCEKLRNNRRHTRSPPTDAHNLIWLALLQHHVPEGFVSWTKLLYQKATSSVRCAAVTSDTFPVNVGIHHVGSVLSPLLFILCMDTVNKDIQTRHPWTLLYADDVMRASETRHSLEQQ</sequence>
<dbReference type="GeneTree" id="ENSGT01120000271821"/>
<dbReference type="EMBL" id="AHAT01013032">
    <property type="status" value="NOT_ANNOTATED_CDS"/>
    <property type="molecule type" value="Genomic_DNA"/>
</dbReference>
<name>W5MVX7_LEPOC</name>
<accession>W5MVX7</accession>
<dbReference type="OMA" id="KAPPEMW"/>
<dbReference type="Pfam" id="PF00078">
    <property type="entry name" value="RVT_1"/>
    <property type="match status" value="1"/>
</dbReference>
<feature type="domain" description="Reverse transcriptase" evidence="1">
    <location>
        <begin position="71"/>
        <end position="214"/>
    </location>
</feature>
<organism evidence="2 3">
    <name type="scientific">Lepisosteus oculatus</name>
    <name type="common">Spotted gar</name>
    <dbReference type="NCBI Taxonomy" id="7918"/>
    <lineage>
        <taxon>Eukaryota</taxon>
        <taxon>Metazoa</taxon>
        <taxon>Chordata</taxon>
        <taxon>Craniata</taxon>
        <taxon>Vertebrata</taxon>
        <taxon>Euteleostomi</taxon>
        <taxon>Actinopterygii</taxon>
        <taxon>Neopterygii</taxon>
        <taxon>Holostei</taxon>
        <taxon>Semionotiformes</taxon>
        <taxon>Lepisosteidae</taxon>
        <taxon>Lepisosteus</taxon>
    </lineage>
</organism>
<dbReference type="AlphaFoldDB" id="W5MVX7"/>
<reference evidence="2" key="3">
    <citation type="submission" date="2025-09" db="UniProtKB">
        <authorList>
            <consortium name="Ensembl"/>
        </authorList>
    </citation>
    <scope>IDENTIFICATION</scope>
</reference>
<dbReference type="PANTHER" id="PTHR19446">
    <property type="entry name" value="REVERSE TRANSCRIPTASES"/>
    <property type="match status" value="1"/>
</dbReference>
<reference evidence="2" key="2">
    <citation type="submission" date="2025-08" db="UniProtKB">
        <authorList>
            <consortium name="Ensembl"/>
        </authorList>
    </citation>
    <scope>IDENTIFICATION</scope>
</reference>
<dbReference type="InParanoid" id="W5MVX7"/>
<evidence type="ECO:0000259" key="1">
    <source>
        <dbReference type="Pfam" id="PF00078"/>
    </source>
</evidence>
<dbReference type="HOGENOM" id="CLU_1285917_0_0_1"/>
<dbReference type="InterPro" id="IPR000477">
    <property type="entry name" value="RT_dom"/>
</dbReference>
<evidence type="ECO:0000313" key="2">
    <source>
        <dbReference type="Ensembl" id="ENSLOCP00000012536.1"/>
    </source>
</evidence>
<keyword evidence="3" id="KW-1185">Reference proteome</keyword>
<protein>
    <recommendedName>
        <fullName evidence="1">Reverse transcriptase domain-containing protein</fullName>
    </recommendedName>
</protein>
<dbReference type="Proteomes" id="UP000018468">
    <property type="component" value="Linkage group LG2"/>
</dbReference>